<evidence type="ECO:0000313" key="3">
    <source>
        <dbReference type="Proteomes" id="UP001499863"/>
    </source>
</evidence>
<reference evidence="2 3" key="1">
    <citation type="journal article" date="2019" name="Int. J. Syst. Evol. Microbiol.">
        <title>The Global Catalogue of Microorganisms (GCM) 10K type strain sequencing project: providing services to taxonomists for standard genome sequencing and annotation.</title>
        <authorList>
            <consortium name="The Broad Institute Genomics Platform"/>
            <consortium name="The Broad Institute Genome Sequencing Center for Infectious Disease"/>
            <person name="Wu L."/>
            <person name="Ma J."/>
        </authorList>
    </citation>
    <scope>NUCLEOTIDE SEQUENCE [LARGE SCALE GENOMIC DNA]</scope>
    <source>
        <strain evidence="2 3">JCM 12393</strain>
    </source>
</reference>
<protein>
    <recommendedName>
        <fullName evidence="4">Secreted protein</fullName>
    </recommendedName>
</protein>
<evidence type="ECO:0008006" key="4">
    <source>
        <dbReference type="Google" id="ProtNLM"/>
    </source>
</evidence>
<name>A0ABN1XJJ4_9ACTN</name>
<keyword evidence="1" id="KW-0732">Signal</keyword>
<evidence type="ECO:0000256" key="1">
    <source>
        <dbReference type="SAM" id="SignalP"/>
    </source>
</evidence>
<evidence type="ECO:0000313" key="2">
    <source>
        <dbReference type="EMBL" id="GAA1383336.1"/>
    </source>
</evidence>
<organism evidence="2 3">
    <name type="scientific">Kitasatospora putterlickiae</name>
    <dbReference type="NCBI Taxonomy" id="221725"/>
    <lineage>
        <taxon>Bacteria</taxon>
        <taxon>Bacillati</taxon>
        <taxon>Actinomycetota</taxon>
        <taxon>Actinomycetes</taxon>
        <taxon>Kitasatosporales</taxon>
        <taxon>Streptomycetaceae</taxon>
        <taxon>Kitasatospora</taxon>
    </lineage>
</organism>
<proteinExistence type="predicted"/>
<gene>
    <name evidence="2" type="ORF">GCM10009639_03500</name>
</gene>
<sequence>MKRFAAVLAGTAALATLTGVQTASAVPGPPPTVCGNPGAPSYVTIRACISINGNYVVTYAQANPTNPATWQDQDVSFDTTASGFTPSGPPGPTVLVTAAGARVGGLVGIARCGSAVTATFSLDQPGWPPSTSTVSAFVNC</sequence>
<feature type="chain" id="PRO_5047319202" description="Secreted protein" evidence="1">
    <location>
        <begin position="26"/>
        <end position="140"/>
    </location>
</feature>
<accession>A0ABN1XJJ4</accession>
<comment type="caution">
    <text evidence="2">The sequence shown here is derived from an EMBL/GenBank/DDBJ whole genome shotgun (WGS) entry which is preliminary data.</text>
</comment>
<dbReference type="EMBL" id="BAAAKJ010000018">
    <property type="protein sequence ID" value="GAA1383336.1"/>
    <property type="molecule type" value="Genomic_DNA"/>
</dbReference>
<keyword evidence="3" id="KW-1185">Reference proteome</keyword>
<feature type="signal peptide" evidence="1">
    <location>
        <begin position="1"/>
        <end position="25"/>
    </location>
</feature>
<dbReference type="Proteomes" id="UP001499863">
    <property type="component" value="Unassembled WGS sequence"/>
</dbReference>